<feature type="domain" description="Peptidase S1" evidence="3">
    <location>
        <begin position="32"/>
        <end position="257"/>
    </location>
</feature>
<dbReference type="InterPro" id="IPR001314">
    <property type="entry name" value="Peptidase_S1A"/>
</dbReference>
<dbReference type="RefSeq" id="WP_189115912.1">
    <property type="nucleotide sequence ID" value="NZ_BMQC01000024.1"/>
</dbReference>
<evidence type="ECO:0000313" key="4">
    <source>
        <dbReference type="EMBL" id="GGK43154.1"/>
    </source>
</evidence>
<dbReference type="PROSITE" id="PS50240">
    <property type="entry name" value="TRYPSIN_DOM"/>
    <property type="match status" value="1"/>
</dbReference>
<organism evidence="4 5">
    <name type="scientific">Pilimelia terevasa</name>
    <dbReference type="NCBI Taxonomy" id="53372"/>
    <lineage>
        <taxon>Bacteria</taxon>
        <taxon>Bacillati</taxon>
        <taxon>Actinomycetota</taxon>
        <taxon>Actinomycetes</taxon>
        <taxon>Micromonosporales</taxon>
        <taxon>Micromonosporaceae</taxon>
        <taxon>Pilimelia</taxon>
    </lineage>
</organism>
<dbReference type="Proteomes" id="UP000662200">
    <property type="component" value="Unassembled WGS sequence"/>
</dbReference>
<reference evidence="4" key="2">
    <citation type="submission" date="2020-09" db="EMBL/GenBank/DDBJ databases">
        <authorList>
            <person name="Sun Q."/>
            <person name="Ohkuma M."/>
        </authorList>
    </citation>
    <scope>NUCLEOTIDE SEQUENCE</scope>
    <source>
        <strain evidence="4">JCM 3091</strain>
    </source>
</reference>
<keyword evidence="1" id="KW-1015">Disulfide bond</keyword>
<dbReference type="Gene3D" id="2.40.10.10">
    <property type="entry name" value="Trypsin-like serine proteases"/>
    <property type="match status" value="1"/>
</dbReference>
<feature type="signal peptide" evidence="2">
    <location>
        <begin position="1"/>
        <end position="25"/>
    </location>
</feature>
<dbReference type="GO" id="GO:0006508">
    <property type="term" value="P:proteolysis"/>
    <property type="evidence" value="ECO:0007669"/>
    <property type="project" value="InterPro"/>
</dbReference>
<dbReference type="InterPro" id="IPR001254">
    <property type="entry name" value="Trypsin_dom"/>
</dbReference>
<dbReference type="FunFam" id="2.40.10.10:FF:000002">
    <property type="entry name" value="Transmembrane protease serine"/>
    <property type="match status" value="1"/>
</dbReference>
<dbReference type="InterPro" id="IPR043504">
    <property type="entry name" value="Peptidase_S1_PA_chymotrypsin"/>
</dbReference>
<feature type="chain" id="PRO_5035150406" evidence="2">
    <location>
        <begin position="26"/>
        <end position="270"/>
    </location>
</feature>
<keyword evidence="2" id="KW-0732">Signal</keyword>
<dbReference type="AlphaFoldDB" id="A0A8J3BR16"/>
<name>A0A8J3BR16_9ACTN</name>
<dbReference type="GO" id="GO:0004252">
    <property type="term" value="F:serine-type endopeptidase activity"/>
    <property type="evidence" value="ECO:0007669"/>
    <property type="project" value="InterPro"/>
</dbReference>
<sequence length="270" mass="27792">MYRHAAAVVTAVLALAVTATPAALAAPAPAPIVGGTPAAEGAYPWAAKIRMPDPKGGGFFTCTATLISPDIVLTAQHCLVKPTPAEVQAHIGRVTWQDADAAGQKRIGRTWKLGVGPRKGDWAVVRLEAPLALPAYPLLPRDAAHDRGPTFRAIGWGKTSESDTGTAAIKLNQVDLPAVGDADCGRDAARELCAGDLKNGGRDTCQGDSGGPLLYQAGDRWIQVGVTSWGIGCGRPGRPGHYTRLSAFTGEVQAAIAALGGQPAQTVPVG</sequence>
<dbReference type="InterPro" id="IPR033116">
    <property type="entry name" value="TRYPSIN_SER"/>
</dbReference>
<keyword evidence="5" id="KW-1185">Reference proteome</keyword>
<dbReference type="InterPro" id="IPR009003">
    <property type="entry name" value="Peptidase_S1_PA"/>
</dbReference>
<dbReference type="PROSITE" id="PS00135">
    <property type="entry name" value="TRYPSIN_SER"/>
    <property type="match status" value="1"/>
</dbReference>
<dbReference type="SMART" id="SM00020">
    <property type="entry name" value="Tryp_SPc"/>
    <property type="match status" value="1"/>
</dbReference>
<gene>
    <name evidence="4" type="ORF">GCM10010124_39990</name>
</gene>
<accession>A0A8J3BR16</accession>
<protein>
    <submittedName>
        <fullName evidence="4">Trypsin</fullName>
    </submittedName>
</protein>
<dbReference type="PRINTS" id="PR00722">
    <property type="entry name" value="CHYMOTRYPSIN"/>
</dbReference>
<comment type="caution">
    <text evidence="4">The sequence shown here is derived from an EMBL/GenBank/DDBJ whole genome shotgun (WGS) entry which is preliminary data.</text>
</comment>
<dbReference type="Pfam" id="PF00089">
    <property type="entry name" value="Trypsin"/>
    <property type="match status" value="1"/>
</dbReference>
<dbReference type="EMBL" id="BMQC01000024">
    <property type="protein sequence ID" value="GGK43154.1"/>
    <property type="molecule type" value="Genomic_DNA"/>
</dbReference>
<dbReference type="CDD" id="cd00190">
    <property type="entry name" value="Tryp_SPc"/>
    <property type="match status" value="1"/>
</dbReference>
<dbReference type="SUPFAM" id="SSF50494">
    <property type="entry name" value="Trypsin-like serine proteases"/>
    <property type="match status" value="1"/>
</dbReference>
<evidence type="ECO:0000256" key="2">
    <source>
        <dbReference type="SAM" id="SignalP"/>
    </source>
</evidence>
<proteinExistence type="predicted"/>
<evidence type="ECO:0000313" key="5">
    <source>
        <dbReference type="Proteomes" id="UP000662200"/>
    </source>
</evidence>
<dbReference type="PANTHER" id="PTHR24253:SF176">
    <property type="entry name" value="CORIN, ISOFORM B"/>
    <property type="match status" value="1"/>
</dbReference>
<reference evidence="4" key="1">
    <citation type="journal article" date="2014" name="Int. J. Syst. Evol. Microbiol.">
        <title>Complete genome sequence of Corynebacterium casei LMG S-19264T (=DSM 44701T), isolated from a smear-ripened cheese.</title>
        <authorList>
            <consortium name="US DOE Joint Genome Institute (JGI-PGF)"/>
            <person name="Walter F."/>
            <person name="Albersmeier A."/>
            <person name="Kalinowski J."/>
            <person name="Ruckert C."/>
        </authorList>
    </citation>
    <scope>NUCLEOTIDE SEQUENCE</scope>
    <source>
        <strain evidence="4">JCM 3091</strain>
    </source>
</reference>
<evidence type="ECO:0000256" key="1">
    <source>
        <dbReference type="ARBA" id="ARBA00023157"/>
    </source>
</evidence>
<evidence type="ECO:0000259" key="3">
    <source>
        <dbReference type="PROSITE" id="PS50240"/>
    </source>
</evidence>
<dbReference type="PANTHER" id="PTHR24253">
    <property type="entry name" value="TRANSMEMBRANE PROTEASE SERINE"/>
    <property type="match status" value="1"/>
</dbReference>